<name>A0AA39XYB4_9PEZI</name>
<dbReference type="Proteomes" id="UP001174936">
    <property type="component" value="Unassembled WGS sequence"/>
</dbReference>
<evidence type="ECO:0000313" key="2">
    <source>
        <dbReference type="Proteomes" id="UP001174936"/>
    </source>
</evidence>
<dbReference type="EMBL" id="JAULSV010000006">
    <property type="protein sequence ID" value="KAK0641771.1"/>
    <property type="molecule type" value="Genomic_DNA"/>
</dbReference>
<comment type="caution">
    <text evidence="1">The sequence shown here is derived from an EMBL/GenBank/DDBJ whole genome shotgun (WGS) entry which is preliminary data.</text>
</comment>
<keyword evidence="2" id="KW-1185">Reference proteome</keyword>
<proteinExistence type="predicted"/>
<dbReference type="AlphaFoldDB" id="A0AA39XYB4"/>
<gene>
    <name evidence="1" type="ORF">B0T16DRAFT_420504</name>
</gene>
<organism evidence="1 2">
    <name type="scientific">Cercophora newfieldiana</name>
    <dbReference type="NCBI Taxonomy" id="92897"/>
    <lineage>
        <taxon>Eukaryota</taxon>
        <taxon>Fungi</taxon>
        <taxon>Dikarya</taxon>
        <taxon>Ascomycota</taxon>
        <taxon>Pezizomycotina</taxon>
        <taxon>Sordariomycetes</taxon>
        <taxon>Sordariomycetidae</taxon>
        <taxon>Sordariales</taxon>
        <taxon>Lasiosphaeriaceae</taxon>
        <taxon>Cercophora</taxon>
    </lineage>
</organism>
<accession>A0AA39XYB4</accession>
<reference evidence="1" key="1">
    <citation type="submission" date="2023-06" db="EMBL/GenBank/DDBJ databases">
        <title>Genome-scale phylogeny and comparative genomics of the fungal order Sordariales.</title>
        <authorList>
            <consortium name="Lawrence Berkeley National Laboratory"/>
            <person name="Hensen N."/>
            <person name="Bonometti L."/>
            <person name="Westerberg I."/>
            <person name="Brannstrom I.O."/>
            <person name="Guillou S."/>
            <person name="Cros-Aarteil S."/>
            <person name="Calhoun S."/>
            <person name="Haridas S."/>
            <person name="Kuo A."/>
            <person name="Mondo S."/>
            <person name="Pangilinan J."/>
            <person name="Riley R."/>
            <person name="Labutti K."/>
            <person name="Andreopoulos B."/>
            <person name="Lipzen A."/>
            <person name="Chen C."/>
            <person name="Yanf M."/>
            <person name="Daum C."/>
            <person name="Ng V."/>
            <person name="Clum A."/>
            <person name="Steindorff A."/>
            <person name="Ohm R."/>
            <person name="Martin F."/>
            <person name="Silar P."/>
            <person name="Natvig D."/>
            <person name="Lalanne C."/>
            <person name="Gautier V."/>
            <person name="Ament-Velasquez S.L."/>
            <person name="Kruys A."/>
            <person name="Hutchinson M.I."/>
            <person name="Powell A.J."/>
            <person name="Barry K."/>
            <person name="Miller A.N."/>
            <person name="Grigoriev I.V."/>
            <person name="Debuchy R."/>
            <person name="Gladieux P."/>
            <person name="Thoren M.H."/>
            <person name="Johannesson H."/>
        </authorList>
    </citation>
    <scope>NUCLEOTIDE SEQUENCE</scope>
    <source>
        <strain evidence="1">SMH2532-1</strain>
    </source>
</reference>
<sequence>MDKCWFVLRQTHYTAPVYASPSMAFGKAEGPLRLGHVLPGPRSVDNIINTGGILDFHKDMRITKKNTVNFRYSSQAEQAAEVNAEGGFSIAAAAGVMVNVDAGAMFRQIMGNNWQIDRLETQIMQPTLAYIEKCRTSTEVASWIATHKMLGAWKLYIITGLMIARGARNERTEWSERGANAGTGADLPGVATGKLSARHATTKDTEVSGEHEDDFVWAIRLSLVSKGILSNAVEVEPYTEGAVLAPSPENVDAKTVLAKEGLLGNDVHTIEVLQVDSVESEQQFFVTIDGL</sequence>
<evidence type="ECO:0000313" key="1">
    <source>
        <dbReference type="EMBL" id="KAK0641771.1"/>
    </source>
</evidence>
<protein>
    <submittedName>
        <fullName evidence="1">Uncharacterized protein</fullName>
    </submittedName>
</protein>